<dbReference type="InterPro" id="IPR008256">
    <property type="entry name" value="Peptidase_S1B"/>
</dbReference>
<name>A0ABN7AKC9_9HEMI</name>
<dbReference type="PRINTS" id="PR00839">
    <property type="entry name" value="V8PROTEASE"/>
</dbReference>
<evidence type="ECO:0000256" key="3">
    <source>
        <dbReference type="ARBA" id="ARBA00022729"/>
    </source>
</evidence>
<dbReference type="Gene3D" id="2.40.10.10">
    <property type="entry name" value="Trypsin-like serine proteases"/>
    <property type="match status" value="2"/>
</dbReference>
<keyword evidence="5 6" id="KW-0720">Serine protease</keyword>
<evidence type="ECO:0000256" key="6">
    <source>
        <dbReference type="PIRNR" id="PIRNR037989"/>
    </source>
</evidence>
<evidence type="ECO:0000256" key="1">
    <source>
        <dbReference type="ARBA" id="ARBA00008764"/>
    </source>
</evidence>
<keyword evidence="3" id="KW-0732">Signal</keyword>
<dbReference type="Proteomes" id="UP001307889">
    <property type="component" value="Chromosome 2"/>
</dbReference>
<reference evidence="8 9" key="1">
    <citation type="submission" date="2023-09" db="EMBL/GenBank/DDBJ databases">
        <title>Nesidiocoris tenuis whole genome shotgun sequence.</title>
        <authorList>
            <person name="Shibata T."/>
            <person name="Shimoda M."/>
            <person name="Kobayashi T."/>
            <person name="Uehara T."/>
        </authorList>
    </citation>
    <scope>NUCLEOTIDE SEQUENCE [LARGE SCALE GENOMIC DNA]</scope>
    <source>
        <strain evidence="8 9">Japan</strain>
    </source>
</reference>
<protein>
    <recommendedName>
        <fullName evidence="6">Peroxisomal leader peptide-processing protease</fullName>
        <ecNumber evidence="6">3.4.21.-</ecNumber>
    </recommendedName>
</protein>
<dbReference type="PANTHER" id="PTHR21004">
    <property type="entry name" value="SERINE PROTEASE-RELATED"/>
    <property type="match status" value="1"/>
</dbReference>
<keyword evidence="6" id="KW-0576">Peroxisome</keyword>
<comment type="similarity">
    <text evidence="1 6 7">Belongs to the peptidase S1B family.</text>
</comment>
<evidence type="ECO:0000313" key="9">
    <source>
        <dbReference type="Proteomes" id="UP001307889"/>
    </source>
</evidence>
<accession>A0ABN7AKC9</accession>
<dbReference type="Pfam" id="PF13365">
    <property type="entry name" value="Trypsin_2"/>
    <property type="match status" value="1"/>
</dbReference>
<dbReference type="InterPro" id="IPR043504">
    <property type="entry name" value="Peptidase_S1_PA_chymotrypsin"/>
</dbReference>
<proteinExistence type="inferred from homology"/>
<evidence type="ECO:0000256" key="2">
    <source>
        <dbReference type="ARBA" id="ARBA00022670"/>
    </source>
</evidence>
<keyword evidence="4 6" id="KW-0378">Hydrolase</keyword>
<comment type="function">
    <text evidence="6">Peroxisomal protease that mediates both the removal of the leader peptide from proteins containing a PTS2 target sequence and processes several PTS1-containing proteins. Catalyzes the processing of PTS1-proteins involved in the peroxisomal beta-oxidation of fatty acids.</text>
</comment>
<evidence type="ECO:0000313" key="8">
    <source>
        <dbReference type="EMBL" id="BES91335.1"/>
    </source>
</evidence>
<organism evidence="8 9">
    <name type="scientific">Nesidiocoris tenuis</name>
    <dbReference type="NCBI Taxonomy" id="355587"/>
    <lineage>
        <taxon>Eukaryota</taxon>
        <taxon>Metazoa</taxon>
        <taxon>Ecdysozoa</taxon>
        <taxon>Arthropoda</taxon>
        <taxon>Hexapoda</taxon>
        <taxon>Insecta</taxon>
        <taxon>Pterygota</taxon>
        <taxon>Neoptera</taxon>
        <taxon>Paraneoptera</taxon>
        <taxon>Hemiptera</taxon>
        <taxon>Heteroptera</taxon>
        <taxon>Panheteroptera</taxon>
        <taxon>Cimicomorpha</taxon>
        <taxon>Miridae</taxon>
        <taxon>Dicyphina</taxon>
        <taxon>Nesidiocoris</taxon>
    </lineage>
</organism>
<evidence type="ECO:0000256" key="7">
    <source>
        <dbReference type="RuleBase" id="RU004296"/>
    </source>
</evidence>
<evidence type="ECO:0000256" key="5">
    <source>
        <dbReference type="ARBA" id="ARBA00022825"/>
    </source>
</evidence>
<dbReference type="EMBL" id="AP028910">
    <property type="protein sequence ID" value="BES91335.1"/>
    <property type="molecule type" value="Genomic_DNA"/>
</dbReference>
<comment type="PTM">
    <text evidence="6">The full-lengh TYSND1 is the active the proteolytic processing of PTS1- and PTS2-proteins and in self-cleavage, and intermolecular self-cleavage of TYSND1 down-regulates its protease activity.</text>
</comment>
<keyword evidence="2 6" id="KW-0645">Protease</keyword>
<gene>
    <name evidence="8" type="ORF">NTJ_04143</name>
</gene>
<evidence type="ECO:0000256" key="4">
    <source>
        <dbReference type="ARBA" id="ARBA00022801"/>
    </source>
</evidence>
<sequence length="492" mass="53705">MSTSPVLLDFTFEKAGQTNKNFNQANFSNVKIRCYRLDNAKQSVIASEAEIIRVIECEPVQKILNQLRNKSSNVKPFVDGTHVSINSRHTPDLSFGAGFLLMKLSRAVCIEGKSCQDNVLEPDQLANRCNTNEVQIGQDVYTVYAPFGATEFINSCSRGCLSNRVENLLYLIDGRLGPNCEGAPVYSSKETYDENHLIGFVMARIAVDTQQTGFSFVVPKHVVYNALVANVGSSTLGKSQSLESAGLQKTLSVSTSEDLHGANSNLTNAIKNCVRIEFKNGWGSGVVIAPGIILTNSHVIGFGEDNFEPIWVRWMGNSTRANVIFHVNRSCLLDLALLKYDSNFGPKGLEFANSPPERGEKVFCVGYPLLVDLKTPSLSSGVVLNSWEGSAGFSATCSTHPGASGGPILRINTIKQANVSKYVSKVSLLGIVIGVITVDGTPFNEVNTCISTSAIKQPLLNFIKTNDAQHLQCLEHHDDYWLKSLLHAKCKY</sequence>
<dbReference type="PANTHER" id="PTHR21004:SF0">
    <property type="entry name" value="PEROXISOMAL LEADER PEPTIDE-PROCESSING PROTEASE"/>
    <property type="match status" value="1"/>
</dbReference>
<dbReference type="InterPro" id="IPR039245">
    <property type="entry name" value="TYSND1/DEG15"/>
</dbReference>
<dbReference type="InterPro" id="IPR009003">
    <property type="entry name" value="Peptidase_S1_PA"/>
</dbReference>
<keyword evidence="9" id="KW-1185">Reference proteome</keyword>
<comment type="subcellular location">
    <subcellularLocation>
        <location evidence="6">Peroxisome</location>
    </subcellularLocation>
</comment>
<dbReference type="SUPFAM" id="SSF50494">
    <property type="entry name" value="Trypsin-like serine proteases"/>
    <property type="match status" value="1"/>
</dbReference>
<dbReference type="EC" id="3.4.21.-" evidence="6"/>